<protein>
    <submittedName>
        <fullName evidence="3">Secreted protein</fullName>
    </submittedName>
</protein>
<dbReference type="HOGENOM" id="CLU_1142000_0_0_7"/>
<keyword evidence="2" id="KW-0812">Transmembrane</keyword>
<evidence type="ECO:0000313" key="3">
    <source>
        <dbReference type="EMBL" id="CAN98294.1"/>
    </source>
</evidence>
<reference evidence="3 4" key="1">
    <citation type="journal article" date="2007" name="Nat. Biotechnol.">
        <title>Complete genome sequence of the myxobacterium Sorangium cellulosum.</title>
        <authorList>
            <person name="Schneiker S."/>
            <person name="Perlova O."/>
            <person name="Kaiser O."/>
            <person name="Gerth K."/>
            <person name="Alici A."/>
            <person name="Altmeyer M.O."/>
            <person name="Bartels D."/>
            <person name="Bekel T."/>
            <person name="Beyer S."/>
            <person name="Bode E."/>
            <person name="Bode H.B."/>
            <person name="Bolten C.J."/>
            <person name="Choudhuri J.V."/>
            <person name="Doss S."/>
            <person name="Elnakady Y.A."/>
            <person name="Frank B."/>
            <person name="Gaigalat L."/>
            <person name="Goesmann A."/>
            <person name="Groeger C."/>
            <person name="Gross F."/>
            <person name="Jelsbak L."/>
            <person name="Jelsbak L."/>
            <person name="Kalinowski J."/>
            <person name="Kegler C."/>
            <person name="Knauber T."/>
            <person name="Konietzny S."/>
            <person name="Kopp M."/>
            <person name="Krause L."/>
            <person name="Krug D."/>
            <person name="Linke B."/>
            <person name="Mahmud T."/>
            <person name="Martinez-Arias R."/>
            <person name="McHardy A.C."/>
            <person name="Merai M."/>
            <person name="Meyer F."/>
            <person name="Mormann S."/>
            <person name="Munoz-Dorado J."/>
            <person name="Perez J."/>
            <person name="Pradella S."/>
            <person name="Rachid S."/>
            <person name="Raddatz G."/>
            <person name="Rosenau F."/>
            <person name="Rueckert C."/>
            <person name="Sasse F."/>
            <person name="Scharfe M."/>
            <person name="Schuster S.C."/>
            <person name="Suen G."/>
            <person name="Treuner-Lange A."/>
            <person name="Velicer G.J."/>
            <person name="Vorholter F.-J."/>
            <person name="Weissman K.J."/>
            <person name="Welch R.D."/>
            <person name="Wenzel S.C."/>
            <person name="Whitworth D.E."/>
            <person name="Wilhelm S."/>
            <person name="Wittmann C."/>
            <person name="Bloecker H."/>
            <person name="Puehler A."/>
            <person name="Mueller R."/>
        </authorList>
    </citation>
    <scope>NUCLEOTIDE SEQUENCE [LARGE SCALE GENOMIC DNA]</scope>
    <source>
        <strain evidence="4">So ce56</strain>
    </source>
</reference>
<dbReference type="Proteomes" id="UP000002139">
    <property type="component" value="Chromosome"/>
</dbReference>
<feature type="region of interest" description="Disordered" evidence="1">
    <location>
        <begin position="64"/>
        <end position="90"/>
    </location>
</feature>
<accession>A9FM42</accession>
<dbReference type="KEGG" id="scl:sce8124"/>
<evidence type="ECO:0000256" key="2">
    <source>
        <dbReference type="SAM" id="Phobius"/>
    </source>
</evidence>
<keyword evidence="2" id="KW-1133">Transmembrane helix</keyword>
<sequence>MTRRLLLLAAAGAAAALLAWGALARWRDGSPSLGAACAAAAAIALLVLLGGAVRRRFAARPGRSWRQAPAAPRLPRTGQPAARPAERALTPPTELDDPRIIYAFAAQAVGQSLAWEGSYKAAAASLRDVPRDWIPPQVRVLVMSNLAQWQLCAGDIESARRLLPDLDEERAPASVRPLVRGARAAVLVRTGDVEGALSLIGLRDGEREEPTEVRQRYRITRAHALTALGEPAAARAELRRVVDDVGVDELCRWIPAGGPARAAMIELIDEG</sequence>
<keyword evidence="2" id="KW-0472">Membrane</keyword>
<proteinExistence type="predicted"/>
<name>A9FM42_SORC5</name>
<keyword evidence="4" id="KW-1185">Reference proteome</keyword>
<gene>
    <name evidence="3" type="ordered locus">sce8124</name>
</gene>
<dbReference type="AlphaFoldDB" id="A9FM42"/>
<dbReference type="RefSeq" id="WP_012240733.1">
    <property type="nucleotide sequence ID" value="NC_010162.1"/>
</dbReference>
<feature type="transmembrane region" description="Helical" evidence="2">
    <location>
        <begin position="31"/>
        <end position="53"/>
    </location>
</feature>
<evidence type="ECO:0000313" key="4">
    <source>
        <dbReference type="Proteomes" id="UP000002139"/>
    </source>
</evidence>
<dbReference type="BioCyc" id="SCEL448385:SCE_RS41610-MONOMER"/>
<organism evidence="3 4">
    <name type="scientific">Sorangium cellulosum (strain So ce56)</name>
    <name type="common">Polyangium cellulosum (strain So ce56)</name>
    <dbReference type="NCBI Taxonomy" id="448385"/>
    <lineage>
        <taxon>Bacteria</taxon>
        <taxon>Pseudomonadati</taxon>
        <taxon>Myxococcota</taxon>
        <taxon>Polyangia</taxon>
        <taxon>Polyangiales</taxon>
        <taxon>Polyangiaceae</taxon>
        <taxon>Sorangium</taxon>
    </lineage>
</organism>
<evidence type="ECO:0000256" key="1">
    <source>
        <dbReference type="SAM" id="MobiDB-lite"/>
    </source>
</evidence>
<dbReference type="EMBL" id="AM746676">
    <property type="protein sequence ID" value="CAN98294.1"/>
    <property type="molecule type" value="Genomic_DNA"/>
</dbReference>